<comment type="caution">
    <text evidence="2">The sequence shown here is derived from an EMBL/GenBank/DDBJ whole genome shotgun (WGS) entry which is preliminary data.</text>
</comment>
<gene>
    <name evidence="2" type="ORF">GHK53_04820</name>
</gene>
<evidence type="ECO:0000313" key="2">
    <source>
        <dbReference type="EMBL" id="MQW32172.1"/>
    </source>
</evidence>
<protein>
    <submittedName>
        <fullName evidence="2">DUF3788 family protein</fullName>
    </submittedName>
</protein>
<feature type="compositionally biased region" description="Polar residues" evidence="1">
    <location>
        <begin position="1"/>
        <end position="10"/>
    </location>
</feature>
<evidence type="ECO:0000256" key="1">
    <source>
        <dbReference type="SAM" id="MobiDB-lite"/>
    </source>
</evidence>
<evidence type="ECO:0000313" key="3">
    <source>
        <dbReference type="Proteomes" id="UP000429484"/>
    </source>
</evidence>
<sequence length="155" mass="18084">MTLSNRTPSQIGARISDRSAPPDDSAVRDWLGPEAFGHWTELRTWIDEFYMGVFAPDWLYGGKNRGWSLRYKKTKAFTTLVPEYRRFSAVVVMGGAEREKFEERRYVWRPQLVKLYDEAKTYIDGKWLRLAILSADDLHDVTELLTMQRPPLPRG</sequence>
<dbReference type="AlphaFoldDB" id="A0AAW9TLI4"/>
<dbReference type="RefSeq" id="WP_013845888.1">
    <property type="nucleotide sequence ID" value="NZ_BJNJ01000113.1"/>
</dbReference>
<dbReference type="EMBL" id="WISR01000051">
    <property type="protein sequence ID" value="MQW32172.1"/>
    <property type="molecule type" value="Genomic_DNA"/>
</dbReference>
<accession>A0AAW9TLI4</accession>
<dbReference type="Pfam" id="PF12663">
    <property type="entry name" value="DUF3788"/>
    <property type="match status" value="1"/>
</dbReference>
<dbReference type="Proteomes" id="UP000429484">
    <property type="component" value="Unassembled WGS sequence"/>
</dbReference>
<feature type="compositionally biased region" description="Basic and acidic residues" evidence="1">
    <location>
        <begin position="15"/>
        <end position="24"/>
    </location>
</feature>
<reference evidence="2 3" key="1">
    <citation type="journal article" date="2013" name="Genome Biol.">
        <title>Comparative genomics of the core and accessory genomes of 48 Sinorhizobium strains comprising five genospecies.</title>
        <authorList>
            <person name="Sugawara M."/>
            <person name="Epstein B."/>
            <person name="Badgley B.D."/>
            <person name="Unno T."/>
            <person name="Xu L."/>
            <person name="Reese J."/>
            <person name="Gyaneshwar P."/>
            <person name="Denny R."/>
            <person name="Mudge J."/>
            <person name="Bharti A.K."/>
            <person name="Farmer A.D."/>
            <person name="May G.D."/>
            <person name="Woodward J.E."/>
            <person name="Medigue C."/>
            <person name="Vallenet D."/>
            <person name="Lajus A."/>
            <person name="Rouy Z."/>
            <person name="Martinez-Vaz B."/>
            <person name="Tiffin P."/>
            <person name="Young N.D."/>
            <person name="Sadowsky M.J."/>
        </authorList>
    </citation>
    <scope>NUCLEOTIDE SEQUENCE [LARGE SCALE GENOMIC DNA]</scope>
    <source>
        <strain evidence="2 3">N6B1</strain>
    </source>
</reference>
<name>A0AAW9TLI4_RHIML</name>
<proteinExistence type="predicted"/>
<organism evidence="2 3">
    <name type="scientific">Rhizobium meliloti</name>
    <name type="common">Ensifer meliloti</name>
    <name type="synonym">Sinorhizobium meliloti</name>
    <dbReference type="NCBI Taxonomy" id="382"/>
    <lineage>
        <taxon>Bacteria</taxon>
        <taxon>Pseudomonadati</taxon>
        <taxon>Pseudomonadota</taxon>
        <taxon>Alphaproteobacteria</taxon>
        <taxon>Hyphomicrobiales</taxon>
        <taxon>Rhizobiaceae</taxon>
        <taxon>Sinorhizobium/Ensifer group</taxon>
        <taxon>Sinorhizobium</taxon>
    </lineage>
</organism>
<dbReference type="InterPro" id="IPR024265">
    <property type="entry name" value="DUF3788"/>
</dbReference>
<feature type="region of interest" description="Disordered" evidence="1">
    <location>
        <begin position="1"/>
        <end position="24"/>
    </location>
</feature>